<dbReference type="Proteomes" id="UP000265520">
    <property type="component" value="Unassembled WGS sequence"/>
</dbReference>
<proteinExistence type="predicted"/>
<dbReference type="AlphaFoldDB" id="A0A392RV45"/>
<keyword evidence="2" id="KW-1185">Reference proteome</keyword>
<accession>A0A392RV45</accession>
<sequence length="63" mass="6886">RSQIYFKVLGKFARGVGDQVADEFCLSPTDGWTIRDDDSVIGGFIDILYFGARSELGGLLAID</sequence>
<feature type="non-terminal residue" evidence="1">
    <location>
        <position position="1"/>
    </location>
</feature>
<evidence type="ECO:0000313" key="1">
    <source>
        <dbReference type="EMBL" id="MCI40027.1"/>
    </source>
</evidence>
<dbReference type="EMBL" id="LXQA010274878">
    <property type="protein sequence ID" value="MCI40027.1"/>
    <property type="molecule type" value="Genomic_DNA"/>
</dbReference>
<comment type="caution">
    <text evidence="1">The sequence shown here is derived from an EMBL/GenBank/DDBJ whole genome shotgun (WGS) entry which is preliminary data.</text>
</comment>
<evidence type="ECO:0000313" key="2">
    <source>
        <dbReference type="Proteomes" id="UP000265520"/>
    </source>
</evidence>
<protein>
    <submittedName>
        <fullName evidence="1">Uncharacterized protein</fullName>
    </submittedName>
</protein>
<name>A0A392RV45_9FABA</name>
<organism evidence="1 2">
    <name type="scientific">Trifolium medium</name>
    <dbReference type="NCBI Taxonomy" id="97028"/>
    <lineage>
        <taxon>Eukaryota</taxon>
        <taxon>Viridiplantae</taxon>
        <taxon>Streptophyta</taxon>
        <taxon>Embryophyta</taxon>
        <taxon>Tracheophyta</taxon>
        <taxon>Spermatophyta</taxon>
        <taxon>Magnoliopsida</taxon>
        <taxon>eudicotyledons</taxon>
        <taxon>Gunneridae</taxon>
        <taxon>Pentapetalae</taxon>
        <taxon>rosids</taxon>
        <taxon>fabids</taxon>
        <taxon>Fabales</taxon>
        <taxon>Fabaceae</taxon>
        <taxon>Papilionoideae</taxon>
        <taxon>50 kb inversion clade</taxon>
        <taxon>NPAAA clade</taxon>
        <taxon>Hologalegina</taxon>
        <taxon>IRL clade</taxon>
        <taxon>Trifolieae</taxon>
        <taxon>Trifolium</taxon>
    </lineage>
</organism>
<reference evidence="1 2" key="1">
    <citation type="journal article" date="2018" name="Front. Plant Sci.">
        <title>Red Clover (Trifolium pratense) and Zigzag Clover (T. medium) - A Picture of Genomic Similarities and Differences.</title>
        <authorList>
            <person name="Dluhosova J."/>
            <person name="Istvanek J."/>
            <person name="Nedelnik J."/>
            <person name="Repkova J."/>
        </authorList>
    </citation>
    <scope>NUCLEOTIDE SEQUENCE [LARGE SCALE GENOMIC DNA]</scope>
    <source>
        <strain evidence="2">cv. 10/8</strain>
        <tissue evidence="1">Leaf</tissue>
    </source>
</reference>